<dbReference type="InterPro" id="IPR036388">
    <property type="entry name" value="WH-like_DNA-bd_sf"/>
</dbReference>
<dbReference type="RefSeq" id="WP_275473200.1">
    <property type="nucleotide sequence ID" value="NZ_CP162940.1"/>
</dbReference>
<accession>A0ABV5ALT7</accession>
<name>A0ABV5ALT7_9BACL</name>
<organism evidence="1 2">
    <name type="scientific">Alicyclobacillus fastidiosus</name>
    <dbReference type="NCBI Taxonomy" id="392011"/>
    <lineage>
        <taxon>Bacteria</taxon>
        <taxon>Bacillati</taxon>
        <taxon>Bacillota</taxon>
        <taxon>Bacilli</taxon>
        <taxon>Bacillales</taxon>
        <taxon>Alicyclobacillaceae</taxon>
        <taxon>Alicyclobacillus</taxon>
    </lineage>
</organism>
<gene>
    <name evidence="1" type="ORF">KKP3000_001979</name>
</gene>
<keyword evidence="2" id="KW-1185">Reference proteome</keyword>
<reference evidence="1 2" key="1">
    <citation type="journal article" date="2024" name="Int. J. Mol. Sci.">
        <title>Exploration of Alicyclobacillus spp. Genome in Search of Antibiotic Resistance.</title>
        <authorList>
            <person name="Bucka-Kolendo J."/>
            <person name="Kiousi D.E."/>
            <person name="Dekowska A."/>
            <person name="Mikolajczuk-Szczyrba A."/>
            <person name="Karadedos D.M."/>
            <person name="Michael P."/>
            <person name="Galanis A."/>
            <person name="Sokolowska B."/>
        </authorList>
    </citation>
    <scope>NUCLEOTIDE SEQUENCE [LARGE SCALE GENOMIC DNA]</scope>
    <source>
        <strain evidence="1 2">KKP 3000</strain>
    </source>
</reference>
<dbReference type="Proteomes" id="UP001579974">
    <property type="component" value="Unassembled WGS sequence"/>
</dbReference>
<dbReference type="Gene3D" id="1.10.10.10">
    <property type="entry name" value="Winged helix-like DNA-binding domain superfamily/Winged helix DNA-binding domain"/>
    <property type="match status" value="1"/>
</dbReference>
<dbReference type="GO" id="GO:0003677">
    <property type="term" value="F:DNA binding"/>
    <property type="evidence" value="ECO:0007669"/>
    <property type="project" value="UniProtKB-KW"/>
</dbReference>
<proteinExistence type="predicted"/>
<protein>
    <submittedName>
        <fullName evidence="1">DNA-binding protein</fullName>
    </submittedName>
</protein>
<sequence length="71" mass="8093">MKETTIRNLDDIPVVFDCKKLAEILGVSTFTARTIMHQPGFPVVIAGPRRHRIYKPAFLQWIEEQAKAGIK</sequence>
<keyword evidence="1" id="KW-0238">DNA-binding</keyword>
<dbReference type="EMBL" id="JBDXSU010000028">
    <property type="protein sequence ID" value="MFB5192765.1"/>
    <property type="molecule type" value="Genomic_DNA"/>
</dbReference>
<evidence type="ECO:0000313" key="1">
    <source>
        <dbReference type="EMBL" id="MFB5192765.1"/>
    </source>
</evidence>
<comment type="caution">
    <text evidence="1">The sequence shown here is derived from an EMBL/GenBank/DDBJ whole genome shotgun (WGS) entry which is preliminary data.</text>
</comment>
<evidence type="ECO:0000313" key="2">
    <source>
        <dbReference type="Proteomes" id="UP001579974"/>
    </source>
</evidence>